<sequence>MTGYGLTRRQMSGGGVWLFQIGASSPMAVLAGGIVATYATTGMVATPLTFPLLGIALALLAVGYVSMARNVPHAAPAYALLAHGFGPTAGIIGGALALVFYSCIQMSLYGLVGATLAGLLGGNWIVWAGVLWLAVAICGLLHVSLSAFVVGSVLCVELVVIALFDLAAFSHPAGGAITTAPISPNGLWAPGIGGALALGIAAFIGFDTAPAYSEEVRTSRSITRATTAALIFMPLFYGLSAWALAATVGADRIAAVAADPDAGLPFTVLDDWYGSGLSLLATMLLITSVFVAMLSFHNVLARYAFGMAREGVLPAWLARTGAGGQAEGAPTGGSILQSATALLVVGLFVALGADPITVLFTWLSAAGAIGILLMLVLISAGSIRYYRRGGGTSEGLLVSTVLPSLGVIAGTGVLLVTVANLSSLLGIAGDPVLQAVIPAAVLITVLAGAVWALALRSRRAPVLAEVGRGRPDPLRVLDRRLKDLDV</sequence>
<accession>A0A9Q9I8L5</accession>
<evidence type="ECO:0000313" key="8">
    <source>
        <dbReference type="Proteomes" id="UP001058003"/>
    </source>
</evidence>
<gene>
    <name evidence="7" type="ORF">Daura_34325</name>
</gene>
<dbReference type="KEGG" id="daur:Daura_34325"/>
<keyword evidence="8" id="KW-1185">Reference proteome</keyword>
<evidence type="ECO:0000256" key="3">
    <source>
        <dbReference type="ARBA" id="ARBA00022692"/>
    </source>
</evidence>
<organism evidence="7 8">
    <name type="scientific">Dactylosporangium aurantiacum</name>
    <dbReference type="NCBI Taxonomy" id="35754"/>
    <lineage>
        <taxon>Bacteria</taxon>
        <taxon>Bacillati</taxon>
        <taxon>Actinomycetota</taxon>
        <taxon>Actinomycetes</taxon>
        <taxon>Micromonosporales</taxon>
        <taxon>Micromonosporaceae</taxon>
        <taxon>Dactylosporangium</taxon>
    </lineage>
</organism>
<evidence type="ECO:0000256" key="1">
    <source>
        <dbReference type="ARBA" id="ARBA00004651"/>
    </source>
</evidence>
<feature type="transmembrane region" description="Helical" evidence="6">
    <location>
        <begin position="16"/>
        <end position="38"/>
    </location>
</feature>
<keyword evidence="4 6" id="KW-1133">Transmembrane helix</keyword>
<evidence type="ECO:0000256" key="4">
    <source>
        <dbReference type="ARBA" id="ARBA00022989"/>
    </source>
</evidence>
<feature type="transmembrane region" description="Helical" evidence="6">
    <location>
        <begin position="227"/>
        <end position="245"/>
    </location>
</feature>
<evidence type="ECO:0000256" key="5">
    <source>
        <dbReference type="ARBA" id="ARBA00023136"/>
    </source>
</evidence>
<feature type="transmembrane region" description="Helical" evidence="6">
    <location>
        <begin position="147"/>
        <end position="167"/>
    </location>
</feature>
<reference evidence="7" key="1">
    <citation type="submission" date="2021-04" db="EMBL/GenBank/DDBJ databases">
        <title>Dactylosporangium aurantiacum NRRL B-8018 full assembly.</title>
        <authorList>
            <person name="Hartkoorn R.C."/>
            <person name="Beaudoing E."/>
            <person name="Hot D."/>
        </authorList>
    </citation>
    <scope>NUCLEOTIDE SEQUENCE</scope>
    <source>
        <strain evidence="7">NRRL B-8018</strain>
    </source>
</reference>
<dbReference type="GO" id="GO:0022857">
    <property type="term" value="F:transmembrane transporter activity"/>
    <property type="evidence" value="ECO:0007669"/>
    <property type="project" value="InterPro"/>
</dbReference>
<evidence type="ECO:0000313" key="7">
    <source>
        <dbReference type="EMBL" id="UWZ51779.1"/>
    </source>
</evidence>
<dbReference type="InterPro" id="IPR002293">
    <property type="entry name" value="AA/rel_permease1"/>
</dbReference>
<feature type="transmembrane region" description="Helical" evidence="6">
    <location>
        <begin position="108"/>
        <end position="135"/>
    </location>
</feature>
<dbReference type="PIRSF" id="PIRSF006060">
    <property type="entry name" value="AA_transporter"/>
    <property type="match status" value="1"/>
</dbReference>
<dbReference type="EMBL" id="CP073767">
    <property type="protein sequence ID" value="UWZ51779.1"/>
    <property type="molecule type" value="Genomic_DNA"/>
</dbReference>
<dbReference type="OrthoDB" id="3404850at2"/>
<dbReference type="PANTHER" id="PTHR42770:SF16">
    <property type="entry name" value="AMINO ACID PERMEASE"/>
    <property type="match status" value="1"/>
</dbReference>
<feature type="transmembrane region" description="Helical" evidence="6">
    <location>
        <begin position="395"/>
        <end position="419"/>
    </location>
</feature>
<protein>
    <submittedName>
        <fullName evidence="7">APC family permease</fullName>
    </submittedName>
</protein>
<dbReference type="InterPro" id="IPR050367">
    <property type="entry name" value="APC_superfamily"/>
</dbReference>
<feature type="transmembrane region" description="Helical" evidence="6">
    <location>
        <begin position="277"/>
        <end position="300"/>
    </location>
</feature>
<keyword evidence="2" id="KW-1003">Cell membrane</keyword>
<feature type="transmembrane region" description="Helical" evidence="6">
    <location>
        <begin position="77"/>
        <end position="102"/>
    </location>
</feature>
<comment type="subcellular location">
    <subcellularLocation>
        <location evidence="1">Cell membrane</location>
        <topology evidence="1">Multi-pass membrane protein</topology>
    </subcellularLocation>
</comment>
<feature type="transmembrane region" description="Helical" evidence="6">
    <location>
        <begin position="431"/>
        <end position="454"/>
    </location>
</feature>
<evidence type="ECO:0000256" key="6">
    <source>
        <dbReference type="SAM" id="Phobius"/>
    </source>
</evidence>
<keyword evidence="3 6" id="KW-0812">Transmembrane</keyword>
<feature type="transmembrane region" description="Helical" evidence="6">
    <location>
        <begin position="335"/>
        <end position="353"/>
    </location>
</feature>
<feature type="transmembrane region" description="Helical" evidence="6">
    <location>
        <begin position="359"/>
        <end position="383"/>
    </location>
</feature>
<proteinExistence type="predicted"/>
<dbReference type="GO" id="GO:0005886">
    <property type="term" value="C:plasma membrane"/>
    <property type="evidence" value="ECO:0007669"/>
    <property type="project" value="UniProtKB-SubCell"/>
</dbReference>
<dbReference type="Gene3D" id="1.20.1740.10">
    <property type="entry name" value="Amino acid/polyamine transporter I"/>
    <property type="match status" value="1"/>
</dbReference>
<dbReference type="PANTHER" id="PTHR42770">
    <property type="entry name" value="AMINO ACID TRANSPORTER-RELATED"/>
    <property type="match status" value="1"/>
</dbReference>
<feature type="transmembrane region" description="Helical" evidence="6">
    <location>
        <begin position="44"/>
        <end position="65"/>
    </location>
</feature>
<dbReference type="Pfam" id="PF13520">
    <property type="entry name" value="AA_permease_2"/>
    <property type="match status" value="1"/>
</dbReference>
<feature type="transmembrane region" description="Helical" evidence="6">
    <location>
        <begin position="187"/>
        <end position="206"/>
    </location>
</feature>
<dbReference type="Proteomes" id="UP001058003">
    <property type="component" value="Chromosome"/>
</dbReference>
<name>A0A9Q9I8L5_9ACTN</name>
<dbReference type="AlphaFoldDB" id="A0A9Q9I8L5"/>
<evidence type="ECO:0000256" key="2">
    <source>
        <dbReference type="ARBA" id="ARBA00022475"/>
    </source>
</evidence>
<dbReference type="RefSeq" id="WP_052387890.1">
    <property type="nucleotide sequence ID" value="NZ_CP073767.1"/>
</dbReference>
<keyword evidence="5 6" id="KW-0472">Membrane</keyword>